<proteinExistence type="predicted"/>
<evidence type="ECO:0000256" key="4">
    <source>
        <dbReference type="ARBA" id="ARBA00022741"/>
    </source>
</evidence>
<dbReference type="Proteomes" id="UP000248961">
    <property type="component" value="Unassembled WGS sequence"/>
</dbReference>
<keyword evidence="10" id="KW-1185">Reference proteome</keyword>
<dbReference type="GeneID" id="37201875"/>
<evidence type="ECO:0000256" key="3">
    <source>
        <dbReference type="ARBA" id="ARBA00022679"/>
    </source>
</evidence>
<dbReference type="PANTHER" id="PTHR47634:SF9">
    <property type="entry name" value="PROTEIN KINASE DOMAIN-CONTAINING PROTEIN-RELATED"/>
    <property type="match status" value="1"/>
</dbReference>
<keyword evidence="5" id="KW-0418">Kinase</keyword>
<keyword evidence="2" id="KW-0723">Serine/threonine-protein kinase</keyword>
<evidence type="ECO:0000256" key="6">
    <source>
        <dbReference type="ARBA" id="ARBA00022840"/>
    </source>
</evidence>
<dbReference type="VEuPathDB" id="FungiDB:BO97DRAFT_433244"/>
<gene>
    <name evidence="9" type="ORF">BO97DRAFT_433244</name>
</gene>
<dbReference type="SUPFAM" id="SSF56112">
    <property type="entry name" value="Protein kinase-like (PK-like)"/>
    <property type="match status" value="1"/>
</dbReference>
<dbReference type="Gene3D" id="1.10.510.10">
    <property type="entry name" value="Transferase(Phosphotransferase) domain 1"/>
    <property type="match status" value="1"/>
</dbReference>
<dbReference type="GO" id="GO:0004674">
    <property type="term" value="F:protein serine/threonine kinase activity"/>
    <property type="evidence" value="ECO:0007669"/>
    <property type="project" value="UniProtKB-KW"/>
</dbReference>
<evidence type="ECO:0000256" key="2">
    <source>
        <dbReference type="ARBA" id="ARBA00022527"/>
    </source>
</evidence>
<keyword evidence="6" id="KW-0067">ATP-binding</keyword>
<dbReference type="GO" id="GO:0005524">
    <property type="term" value="F:ATP binding"/>
    <property type="evidence" value="ECO:0007669"/>
    <property type="project" value="UniProtKB-KW"/>
</dbReference>
<reference evidence="9 10" key="1">
    <citation type="submission" date="2018-02" db="EMBL/GenBank/DDBJ databases">
        <title>The genomes of Aspergillus section Nigri reveals drivers in fungal speciation.</title>
        <authorList>
            <consortium name="DOE Joint Genome Institute"/>
            <person name="Vesth T.C."/>
            <person name="Nybo J."/>
            <person name="Theobald S."/>
            <person name="Brandl J."/>
            <person name="Frisvad J.C."/>
            <person name="Nielsen K.F."/>
            <person name="Lyhne E.K."/>
            <person name="Kogle M.E."/>
            <person name="Kuo A."/>
            <person name="Riley R."/>
            <person name="Clum A."/>
            <person name="Nolan M."/>
            <person name="Lipzen A."/>
            <person name="Salamov A."/>
            <person name="Henrissat B."/>
            <person name="Wiebenga A."/>
            <person name="De vries R.P."/>
            <person name="Grigoriev I.V."/>
            <person name="Mortensen U.H."/>
            <person name="Andersen M.R."/>
            <person name="Baker S.E."/>
        </authorList>
    </citation>
    <scope>NUCLEOTIDE SEQUENCE [LARGE SCALE GENOMIC DNA]</scope>
    <source>
        <strain evidence="9 10">CBS 101889</strain>
    </source>
</reference>
<dbReference type="InterPro" id="IPR051334">
    <property type="entry name" value="SRPK"/>
</dbReference>
<evidence type="ECO:0000256" key="1">
    <source>
        <dbReference type="ARBA" id="ARBA00012513"/>
    </source>
</evidence>
<organism evidence="9 10">
    <name type="scientific">Aspergillus homomorphus (strain CBS 101889)</name>
    <dbReference type="NCBI Taxonomy" id="1450537"/>
    <lineage>
        <taxon>Eukaryota</taxon>
        <taxon>Fungi</taxon>
        <taxon>Dikarya</taxon>
        <taxon>Ascomycota</taxon>
        <taxon>Pezizomycotina</taxon>
        <taxon>Eurotiomycetes</taxon>
        <taxon>Eurotiomycetidae</taxon>
        <taxon>Eurotiales</taxon>
        <taxon>Aspergillaceae</taxon>
        <taxon>Aspergillus</taxon>
        <taxon>Aspergillus subgen. Circumdati</taxon>
    </lineage>
</organism>
<dbReference type="Gene3D" id="3.30.200.20">
    <property type="entry name" value="Phosphorylase Kinase, domain 1"/>
    <property type="match status" value="1"/>
</dbReference>
<evidence type="ECO:0000256" key="8">
    <source>
        <dbReference type="ARBA" id="ARBA00048679"/>
    </source>
</evidence>
<comment type="catalytic activity">
    <reaction evidence="8">
        <text>L-seryl-[protein] + ATP = O-phospho-L-seryl-[protein] + ADP + H(+)</text>
        <dbReference type="Rhea" id="RHEA:17989"/>
        <dbReference type="Rhea" id="RHEA-COMP:9863"/>
        <dbReference type="Rhea" id="RHEA-COMP:11604"/>
        <dbReference type="ChEBI" id="CHEBI:15378"/>
        <dbReference type="ChEBI" id="CHEBI:29999"/>
        <dbReference type="ChEBI" id="CHEBI:30616"/>
        <dbReference type="ChEBI" id="CHEBI:83421"/>
        <dbReference type="ChEBI" id="CHEBI:456216"/>
        <dbReference type="EC" id="2.7.11.1"/>
    </reaction>
</comment>
<dbReference type="AlphaFoldDB" id="A0A395I329"/>
<dbReference type="STRING" id="1450537.A0A395I329"/>
<accession>A0A395I329</accession>
<keyword evidence="4" id="KW-0547">Nucleotide-binding</keyword>
<protein>
    <recommendedName>
        <fullName evidence="1">non-specific serine/threonine protein kinase</fullName>
        <ecNumber evidence="1">2.7.11.1</ecNumber>
    </recommendedName>
</protein>
<comment type="catalytic activity">
    <reaction evidence="7">
        <text>L-threonyl-[protein] + ATP = O-phospho-L-threonyl-[protein] + ADP + H(+)</text>
        <dbReference type="Rhea" id="RHEA:46608"/>
        <dbReference type="Rhea" id="RHEA-COMP:11060"/>
        <dbReference type="Rhea" id="RHEA-COMP:11605"/>
        <dbReference type="ChEBI" id="CHEBI:15378"/>
        <dbReference type="ChEBI" id="CHEBI:30013"/>
        <dbReference type="ChEBI" id="CHEBI:30616"/>
        <dbReference type="ChEBI" id="CHEBI:61977"/>
        <dbReference type="ChEBI" id="CHEBI:456216"/>
        <dbReference type="EC" id="2.7.11.1"/>
    </reaction>
</comment>
<evidence type="ECO:0000313" key="9">
    <source>
        <dbReference type="EMBL" id="RAL14126.1"/>
    </source>
</evidence>
<dbReference type="PANTHER" id="PTHR47634">
    <property type="entry name" value="PROTEIN KINASE DOMAIN-CONTAINING PROTEIN-RELATED"/>
    <property type="match status" value="1"/>
</dbReference>
<sequence length="272" mass="31976">MKRRRLIYPLSSTRFSTYPNLFSPISYRGSTRRAVTDFRSSEPHVFPTSGWENIDPCVPVEEESIPTYRPENFYPVRIWEVSNHRYQVVGKLGYGSSATTLRDRVFYFSRPLPISFVMPVLCNLGKARLGVDQQQGNIMPDVYRASEVILGMNWHYKVDIRNHRHLFKARNPEGRLDDEYHLAEMQAVLGFPLPEFLARSERSLRFWDKSGKWKGAAPLPDKTIEALEERLRGDEKDDFLRFLRRMLSWLPEERATAKDLLFDPWLMRGLFR</sequence>
<evidence type="ECO:0000313" key="10">
    <source>
        <dbReference type="Proteomes" id="UP000248961"/>
    </source>
</evidence>
<evidence type="ECO:0000256" key="5">
    <source>
        <dbReference type="ARBA" id="ARBA00022777"/>
    </source>
</evidence>
<evidence type="ECO:0000256" key="7">
    <source>
        <dbReference type="ARBA" id="ARBA00047899"/>
    </source>
</evidence>
<dbReference type="GO" id="GO:0050684">
    <property type="term" value="P:regulation of mRNA processing"/>
    <property type="evidence" value="ECO:0007669"/>
    <property type="project" value="TreeGrafter"/>
</dbReference>
<dbReference type="EC" id="2.7.11.1" evidence="1"/>
<dbReference type="GO" id="GO:0000245">
    <property type="term" value="P:spliceosomal complex assembly"/>
    <property type="evidence" value="ECO:0007669"/>
    <property type="project" value="TreeGrafter"/>
</dbReference>
<name>A0A395I329_ASPHC</name>
<dbReference type="RefSeq" id="XP_025553280.1">
    <property type="nucleotide sequence ID" value="XM_025697586.1"/>
</dbReference>
<dbReference type="InterPro" id="IPR011009">
    <property type="entry name" value="Kinase-like_dom_sf"/>
</dbReference>
<dbReference type="EMBL" id="KZ824276">
    <property type="protein sequence ID" value="RAL14126.1"/>
    <property type="molecule type" value="Genomic_DNA"/>
</dbReference>
<keyword evidence="3" id="KW-0808">Transferase</keyword>
<dbReference type="OrthoDB" id="5979581at2759"/>